<name>U6LDA5_9EIME</name>
<protein>
    <submittedName>
        <fullName evidence="3">Uncharacterized protein</fullName>
    </submittedName>
</protein>
<reference evidence="3" key="2">
    <citation type="submission" date="2013-10" db="EMBL/GenBank/DDBJ databases">
        <authorList>
            <person name="Aslett M."/>
        </authorList>
    </citation>
    <scope>NUCLEOTIDE SEQUENCE [LARGE SCALE GENOMIC DNA]</scope>
    <source>
        <strain evidence="3">Houghton</strain>
    </source>
</reference>
<feature type="region of interest" description="Disordered" evidence="2">
    <location>
        <begin position="483"/>
        <end position="519"/>
    </location>
</feature>
<accession>U6LDA5</accession>
<reference evidence="3" key="1">
    <citation type="submission" date="2013-10" db="EMBL/GenBank/DDBJ databases">
        <title>Genomic analysis of the causative agents of coccidiosis in chickens.</title>
        <authorList>
            <person name="Reid A.J."/>
            <person name="Blake D."/>
            <person name="Billington K."/>
            <person name="Browne H."/>
            <person name="Dunn M."/>
            <person name="Hung S."/>
            <person name="Kawahara F."/>
            <person name="Miranda-Saavedra D."/>
            <person name="Mourier T."/>
            <person name="Nagra H."/>
            <person name="Otto T.D."/>
            <person name="Rawlings N."/>
            <person name="Sanchez A."/>
            <person name="Sanders M."/>
            <person name="Subramaniam C."/>
            <person name="Tay Y."/>
            <person name="Dear P."/>
            <person name="Doerig C."/>
            <person name="Gruber A."/>
            <person name="Parkinson J."/>
            <person name="Shirley M."/>
            <person name="Wan K.L."/>
            <person name="Berriman M."/>
            <person name="Tomley F."/>
            <person name="Pain A."/>
        </authorList>
    </citation>
    <scope>NUCLEOTIDE SEQUENCE [LARGE SCALE GENOMIC DNA]</scope>
    <source>
        <strain evidence="3">Houghton</strain>
    </source>
</reference>
<feature type="compositionally biased region" description="Basic and acidic residues" evidence="2">
    <location>
        <begin position="386"/>
        <end position="401"/>
    </location>
</feature>
<dbReference type="Proteomes" id="UP000030750">
    <property type="component" value="Unassembled WGS sequence"/>
</dbReference>
<organism evidence="3 4">
    <name type="scientific">Eimeria brunetti</name>
    <dbReference type="NCBI Taxonomy" id="51314"/>
    <lineage>
        <taxon>Eukaryota</taxon>
        <taxon>Sar</taxon>
        <taxon>Alveolata</taxon>
        <taxon>Apicomplexa</taxon>
        <taxon>Conoidasida</taxon>
        <taxon>Coccidia</taxon>
        <taxon>Eucoccidiorida</taxon>
        <taxon>Eimeriorina</taxon>
        <taxon>Eimeriidae</taxon>
        <taxon>Eimeria</taxon>
    </lineage>
</organism>
<proteinExistence type="predicted"/>
<feature type="coiled-coil region" evidence="1">
    <location>
        <begin position="653"/>
        <end position="680"/>
    </location>
</feature>
<feature type="compositionally biased region" description="Polar residues" evidence="2">
    <location>
        <begin position="402"/>
        <end position="423"/>
    </location>
</feature>
<feature type="compositionally biased region" description="Polar residues" evidence="2">
    <location>
        <begin position="487"/>
        <end position="497"/>
    </location>
</feature>
<feature type="region of interest" description="Disordered" evidence="2">
    <location>
        <begin position="20"/>
        <end position="40"/>
    </location>
</feature>
<dbReference type="VEuPathDB" id="ToxoDB:EBH_0045910"/>
<feature type="compositionally biased region" description="Polar residues" evidence="2">
    <location>
        <begin position="431"/>
        <end position="445"/>
    </location>
</feature>
<evidence type="ECO:0000313" key="3">
    <source>
        <dbReference type="EMBL" id="CDJ48392.1"/>
    </source>
</evidence>
<dbReference type="EMBL" id="HG711107">
    <property type="protein sequence ID" value="CDJ48392.1"/>
    <property type="molecule type" value="Genomic_DNA"/>
</dbReference>
<dbReference type="OrthoDB" id="347531at2759"/>
<dbReference type="AlphaFoldDB" id="U6LDA5"/>
<keyword evidence="4" id="KW-1185">Reference proteome</keyword>
<evidence type="ECO:0000256" key="2">
    <source>
        <dbReference type="SAM" id="MobiDB-lite"/>
    </source>
</evidence>
<gene>
    <name evidence="3" type="ORF">EBH_0045910</name>
</gene>
<evidence type="ECO:0000313" key="4">
    <source>
        <dbReference type="Proteomes" id="UP000030750"/>
    </source>
</evidence>
<evidence type="ECO:0000256" key="1">
    <source>
        <dbReference type="SAM" id="Coils"/>
    </source>
</evidence>
<feature type="compositionally biased region" description="Basic and acidic residues" evidence="2">
    <location>
        <begin position="446"/>
        <end position="456"/>
    </location>
</feature>
<feature type="region of interest" description="Disordered" evidence="2">
    <location>
        <begin position="385"/>
        <end position="465"/>
    </location>
</feature>
<keyword evidence="1" id="KW-0175">Coiled coil</keyword>
<sequence length="770" mass="84428">MYSSMLSGIDFIRRHGTLGKDVPGTGADPAPESSPALLTGWGGRWQLTPMDSPLDSFSSCSGSNRSGSAPVNPFASTCKDGEFSRGPQGGSVQSQAQMQHVDVCGSDAVRPCSPVESPPPTANSGTQRATLAADEGNAKVYPGSAHVASEGEASYSATEVSDSAESERRRALAKCLHGLMLHRAQQHFESQCREALKKKDMRLNILITALPGVDADLFCKQMFAEWQEVSRQRVSCGDEFVFRAPFVVPLVEVPVIAATSFASVLPYCELRLLEEWERDAVLEEEATERRVLRTVFHFGALWYSRGILRLQLAASDLATLEEMLLPLGSTARGPEICAYCQRRMQEKEYQQSAVHSEPPLLGKGSCSSDDAEKCIDGTIPYAQEPRILKGDNHAENIDDRCSSGSSKNCRQEQTTENDATTPDIQGPHTVKPNSCGESIKNSRSSCIDKKGSKGEPADGDGINIDIQRPETLEPDDNAACIHKSHSSDSCNVGQPSDSGGELHRRSNKLHGGSTPATKHRCKMQSFSGGPMCLSAVHLPLVLQLPLSCDDNTPSQCTCRAGVDSFSGAVTTPLSLRGMLVEASAVLLRQRAEYGCFLPFLFQQQMLPNRAHKLRGLQQWEYEEKQQRKQQQHVEALVDLRQGQIDSHPNADTAMRMQRQLDGLREQLRRMQQQLLNLQERKFLQELLREETSGALPYPVPDGRVLLQNTDTGNCEREELLSQVAQTGLVLALMLGVGAMLFNTESHFFDTSELVLNSFFGLLNGRPHVDT</sequence>